<dbReference type="Pfam" id="PF01464">
    <property type="entry name" value="SLT"/>
    <property type="match status" value="1"/>
</dbReference>
<evidence type="ECO:0000256" key="1">
    <source>
        <dbReference type="ARBA" id="ARBA00007734"/>
    </source>
</evidence>
<dbReference type="Proteomes" id="UP001526430">
    <property type="component" value="Unassembled WGS sequence"/>
</dbReference>
<comment type="caution">
    <text evidence="5">The sequence shown here is derived from an EMBL/GenBank/DDBJ whole genome shotgun (WGS) entry which is preliminary data.</text>
</comment>
<evidence type="ECO:0000313" key="6">
    <source>
        <dbReference type="Proteomes" id="UP001526430"/>
    </source>
</evidence>
<organism evidence="5 6">
    <name type="scientific">Sabulicella glaciei</name>
    <dbReference type="NCBI Taxonomy" id="2984948"/>
    <lineage>
        <taxon>Bacteria</taxon>
        <taxon>Pseudomonadati</taxon>
        <taxon>Pseudomonadota</taxon>
        <taxon>Alphaproteobacteria</taxon>
        <taxon>Acetobacterales</taxon>
        <taxon>Acetobacteraceae</taxon>
        <taxon>Sabulicella</taxon>
    </lineage>
</organism>
<keyword evidence="6" id="KW-1185">Reference proteome</keyword>
<gene>
    <name evidence="5" type="ORF">OF850_19535</name>
</gene>
<comment type="similarity">
    <text evidence="1">Belongs to the transglycosylase Slt family.</text>
</comment>
<name>A0ABT3P226_9PROT</name>
<reference evidence="5 6" key="1">
    <citation type="submission" date="2022-10" db="EMBL/GenBank/DDBJ databases">
        <title>Roseococcus glaciei nov., sp. nov., isolated from glacier.</title>
        <authorList>
            <person name="Liu Q."/>
            <person name="Xin Y.-H."/>
        </authorList>
    </citation>
    <scope>NUCLEOTIDE SEQUENCE [LARGE SCALE GENOMIC DNA]</scope>
    <source>
        <strain evidence="5 6">MDT2-1-1</strain>
    </source>
</reference>
<dbReference type="PANTHER" id="PTHR37423">
    <property type="entry name" value="SOLUBLE LYTIC MUREIN TRANSGLYCOSYLASE-RELATED"/>
    <property type="match status" value="1"/>
</dbReference>
<evidence type="ECO:0000259" key="4">
    <source>
        <dbReference type="Pfam" id="PF01464"/>
    </source>
</evidence>
<feature type="compositionally biased region" description="Basic and acidic residues" evidence="3">
    <location>
        <begin position="56"/>
        <end position="81"/>
    </location>
</feature>
<proteinExistence type="inferred from homology"/>
<protein>
    <submittedName>
        <fullName evidence="5">Lytic transglycosylase domain-containing protein</fullName>
    </submittedName>
</protein>
<dbReference type="InterPro" id="IPR023346">
    <property type="entry name" value="Lysozyme-like_dom_sf"/>
</dbReference>
<feature type="region of interest" description="Disordered" evidence="3">
    <location>
        <begin position="49"/>
        <end position="109"/>
    </location>
</feature>
<sequence length="307" mass="33621">MSQTTSSSAHAAPISTALRLTVPWLCRHLKSIAAAATILVVPAMVPEAEARSSSQARERATHSERPAARDRADARQRRDSSSARLSARRTQVRRASPAPRPQTPELTRNRVLTAFVSAQQATGLSAEFLRLIAERESSLNPKARNRSSSATGLMQFTDDTWLEAVRDFGAQHGLRGYAALLRTDRDGNITTQDPRALRHILKLREDPRLSVAMAAERLRAARPRLEESLGRTVEPADLYLVHLLGVTGARRFLAAMRTDPNTTGVAVAGTAARSNINVFVRAGRPLSVAAVYEDIRQVFAPLRVTRV</sequence>
<dbReference type="EMBL" id="JAPFQI010000022">
    <property type="protein sequence ID" value="MCW8087804.1"/>
    <property type="molecule type" value="Genomic_DNA"/>
</dbReference>
<dbReference type="Gene3D" id="1.10.530.10">
    <property type="match status" value="1"/>
</dbReference>
<dbReference type="RefSeq" id="WP_301592011.1">
    <property type="nucleotide sequence ID" value="NZ_JAPFQI010000022.1"/>
</dbReference>
<accession>A0ABT3P226</accession>
<evidence type="ECO:0000313" key="5">
    <source>
        <dbReference type="EMBL" id="MCW8087804.1"/>
    </source>
</evidence>
<evidence type="ECO:0000256" key="2">
    <source>
        <dbReference type="ARBA" id="ARBA00009387"/>
    </source>
</evidence>
<dbReference type="PANTHER" id="PTHR37423:SF2">
    <property type="entry name" value="MEMBRANE-BOUND LYTIC MUREIN TRANSGLYCOSYLASE C"/>
    <property type="match status" value="1"/>
</dbReference>
<feature type="domain" description="Transglycosylase SLT" evidence="4">
    <location>
        <begin position="116"/>
        <end position="163"/>
    </location>
</feature>
<comment type="similarity">
    <text evidence="2">Belongs to the virb1 family.</text>
</comment>
<evidence type="ECO:0000256" key="3">
    <source>
        <dbReference type="SAM" id="MobiDB-lite"/>
    </source>
</evidence>
<dbReference type="SUPFAM" id="SSF53955">
    <property type="entry name" value="Lysozyme-like"/>
    <property type="match status" value="1"/>
</dbReference>
<dbReference type="InterPro" id="IPR008258">
    <property type="entry name" value="Transglycosylase_SLT_dom_1"/>
</dbReference>